<keyword evidence="2" id="KW-1185">Reference proteome</keyword>
<dbReference type="Proteomes" id="UP001293254">
    <property type="component" value="Unassembled WGS sequence"/>
</dbReference>
<evidence type="ECO:0000313" key="2">
    <source>
        <dbReference type="Proteomes" id="UP001293254"/>
    </source>
</evidence>
<protein>
    <submittedName>
        <fullName evidence="1">Uncharacterized protein</fullName>
    </submittedName>
</protein>
<comment type="caution">
    <text evidence="1">The sequence shown here is derived from an EMBL/GenBank/DDBJ whole genome shotgun (WGS) entry which is preliminary data.</text>
</comment>
<reference evidence="1" key="1">
    <citation type="submission" date="2020-06" db="EMBL/GenBank/DDBJ databases">
        <authorList>
            <person name="Li T."/>
            <person name="Hu X."/>
            <person name="Zhang T."/>
            <person name="Song X."/>
            <person name="Zhang H."/>
            <person name="Dai N."/>
            <person name="Sheng W."/>
            <person name="Hou X."/>
            <person name="Wei L."/>
        </authorList>
    </citation>
    <scope>NUCLEOTIDE SEQUENCE</scope>
    <source>
        <strain evidence="1">3651</strain>
        <tissue evidence="1">Leaf</tissue>
    </source>
</reference>
<accession>A0AAE1Y940</accession>
<dbReference type="EMBL" id="JACGWO010000005">
    <property type="protein sequence ID" value="KAK4426011.1"/>
    <property type="molecule type" value="Genomic_DNA"/>
</dbReference>
<gene>
    <name evidence="1" type="ORF">Salat_1369600</name>
</gene>
<dbReference type="AlphaFoldDB" id="A0AAE1Y940"/>
<proteinExistence type="predicted"/>
<evidence type="ECO:0000313" key="1">
    <source>
        <dbReference type="EMBL" id="KAK4426011.1"/>
    </source>
</evidence>
<reference evidence="1" key="2">
    <citation type="journal article" date="2024" name="Plant">
        <title>Genomic evolution and insights into agronomic trait innovations of Sesamum species.</title>
        <authorList>
            <person name="Miao H."/>
            <person name="Wang L."/>
            <person name="Qu L."/>
            <person name="Liu H."/>
            <person name="Sun Y."/>
            <person name="Le M."/>
            <person name="Wang Q."/>
            <person name="Wei S."/>
            <person name="Zheng Y."/>
            <person name="Lin W."/>
            <person name="Duan Y."/>
            <person name="Cao H."/>
            <person name="Xiong S."/>
            <person name="Wang X."/>
            <person name="Wei L."/>
            <person name="Li C."/>
            <person name="Ma Q."/>
            <person name="Ju M."/>
            <person name="Zhao R."/>
            <person name="Li G."/>
            <person name="Mu C."/>
            <person name="Tian Q."/>
            <person name="Mei H."/>
            <person name="Zhang T."/>
            <person name="Gao T."/>
            <person name="Zhang H."/>
        </authorList>
    </citation>
    <scope>NUCLEOTIDE SEQUENCE</scope>
    <source>
        <strain evidence="1">3651</strain>
    </source>
</reference>
<name>A0AAE1Y940_9LAMI</name>
<sequence>MSQIVILGYSDGKPPRNNLPGLDGIGGPTGHFNARMPLCIKGHVQEAKFEQGLVQARRSLARGKCRVQRTECAREAIPVYTAHKNKMRAKDSDSQWYARLGMRQTEHF</sequence>
<organism evidence="1 2">
    <name type="scientific">Sesamum alatum</name>
    <dbReference type="NCBI Taxonomy" id="300844"/>
    <lineage>
        <taxon>Eukaryota</taxon>
        <taxon>Viridiplantae</taxon>
        <taxon>Streptophyta</taxon>
        <taxon>Embryophyta</taxon>
        <taxon>Tracheophyta</taxon>
        <taxon>Spermatophyta</taxon>
        <taxon>Magnoliopsida</taxon>
        <taxon>eudicotyledons</taxon>
        <taxon>Gunneridae</taxon>
        <taxon>Pentapetalae</taxon>
        <taxon>asterids</taxon>
        <taxon>lamiids</taxon>
        <taxon>Lamiales</taxon>
        <taxon>Pedaliaceae</taxon>
        <taxon>Sesamum</taxon>
    </lineage>
</organism>